<evidence type="ECO:0000256" key="1">
    <source>
        <dbReference type="SAM" id="MobiDB-lite"/>
    </source>
</evidence>
<feature type="transmembrane region" description="Helical" evidence="2">
    <location>
        <begin position="670"/>
        <end position="696"/>
    </location>
</feature>
<reference evidence="4" key="1">
    <citation type="submission" date="2021-02" db="EMBL/GenBank/DDBJ databases">
        <authorList>
            <person name="Dougan E. K."/>
            <person name="Rhodes N."/>
            <person name="Thang M."/>
            <person name="Chan C."/>
        </authorList>
    </citation>
    <scope>NUCLEOTIDE SEQUENCE</scope>
</reference>
<evidence type="ECO:0000256" key="3">
    <source>
        <dbReference type="SAM" id="SignalP"/>
    </source>
</evidence>
<feature type="signal peptide" evidence="3">
    <location>
        <begin position="1"/>
        <end position="16"/>
    </location>
</feature>
<dbReference type="EMBL" id="CAJNDS010002562">
    <property type="protein sequence ID" value="CAE7526511.1"/>
    <property type="molecule type" value="Genomic_DNA"/>
</dbReference>
<keyword evidence="5" id="KW-1185">Reference proteome</keyword>
<gene>
    <name evidence="4" type="ORF">SNAT2548_LOCUS29474</name>
</gene>
<comment type="caution">
    <text evidence="4">The sequence shown here is derived from an EMBL/GenBank/DDBJ whole genome shotgun (WGS) entry which is preliminary data.</text>
</comment>
<feature type="chain" id="PRO_5032493899" description="Poly [ADP-ribose] polymerase" evidence="3">
    <location>
        <begin position="17"/>
        <end position="1008"/>
    </location>
</feature>
<keyword evidence="2" id="KW-1133">Transmembrane helix</keyword>
<keyword evidence="2" id="KW-0812">Transmembrane</keyword>
<dbReference type="PANTHER" id="PTHR42754:SF1">
    <property type="entry name" value="LIPOPROTEIN"/>
    <property type="match status" value="1"/>
</dbReference>
<dbReference type="Gene3D" id="3.90.228.10">
    <property type="match status" value="1"/>
</dbReference>
<dbReference type="SUPFAM" id="SSF56399">
    <property type="entry name" value="ADP-ribosylation"/>
    <property type="match status" value="1"/>
</dbReference>
<evidence type="ECO:0000256" key="2">
    <source>
        <dbReference type="SAM" id="Phobius"/>
    </source>
</evidence>
<keyword evidence="2" id="KW-0472">Membrane</keyword>
<dbReference type="PANTHER" id="PTHR42754">
    <property type="entry name" value="ENDOGLUCANASE"/>
    <property type="match status" value="1"/>
</dbReference>
<dbReference type="AlphaFoldDB" id="A0A812TK46"/>
<organism evidence="4 5">
    <name type="scientific">Symbiodinium natans</name>
    <dbReference type="NCBI Taxonomy" id="878477"/>
    <lineage>
        <taxon>Eukaryota</taxon>
        <taxon>Sar</taxon>
        <taxon>Alveolata</taxon>
        <taxon>Dinophyceae</taxon>
        <taxon>Suessiales</taxon>
        <taxon>Symbiodiniaceae</taxon>
        <taxon>Symbiodinium</taxon>
    </lineage>
</organism>
<keyword evidence="3" id="KW-0732">Signal</keyword>
<dbReference type="Proteomes" id="UP000604046">
    <property type="component" value="Unassembled WGS sequence"/>
</dbReference>
<accession>A0A812TK46</accession>
<dbReference type="OrthoDB" id="426309at2759"/>
<feature type="region of interest" description="Disordered" evidence="1">
    <location>
        <begin position="423"/>
        <end position="452"/>
    </location>
</feature>
<evidence type="ECO:0000313" key="5">
    <source>
        <dbReference type="Proteomes" id="UP000604046"/>
    </source>
</evidence>
<evidence type="ECO:0008006" key="6">
    <source>
        <dbReference type="Google" id="ProtNLM"/>
    </source>
</evidence>
<evidence type="ECO:0000313" key="4">
    <source>
        <dbReference type="EMBL" id="CAE7526511.1"/>
    </source>
</evidence>
<proteinExistence type="predicted"/>
<protein>
    <recommendedName>
        <fullName evidence="6">Poly [ADP-ribose] polymerase</fullName>
    </recommendedName>
</protein>
<name>A0A812TK46_9DINO</name>
<sequence length="1008" mass="109363">MWRFAGFSWLCLAANAQHVFWTFQTGTSGYVCHYAQIDSSDNLVLAGYTEGSLGGNTNARSNDIVVMKLDSQGLLHWTFQTGTSVSDWAESVDIDDGQLGTNSNADGDDVFVMKLDSTGSHLWTFQSGSSAGEIAYSVVNSAFGDVVTADITEGGLDGNSNAGSWDLFVTKLDSAGSRLWTYQAGTSSSDIAAAVDIDASGNIVVVGLTAGGLSGNSNAGNEDIFVTKLHSSMSHQWTYQTGTTGTDVALAVRIDSSSDSVVVGHTQGALHGNSNTGGDKLDGTGSRKWTYRTGTSEADWAIATALDVSGNILVTGFTLGGLHGYSNAGSRDVFVLELDSAGSWQWTFQTGTSSFDVPRAIRQDSSRNILLACFTRDVAFDGHSSAGSYDMFAMKLSGPTTTSTSASTTLTTVTSTRTMTMTLTTRSSSSTTSTSSSATSATRSSTSSSSTTNKKFFEYSKHFFEFYHRNKKFFKYHKHKKFFKYNKHFFEFHHRNKKFFEYNKHIFECEKYFFEYNKYLLECYHDVMTGAIQMEVAQAAEFLEDAGVVPGLVAALAMTMGVQAVDVQVTAFRSLFAGSGRANVEVRFAVFLPGVKRLLEAREAMLAATLPEVADAVRREVNAAPPIYSLVVMEVEPPVIPGAQYTTSPATTDGTTAAVVDDPSASGMDFVSIGLIVTIGVVSLLASVGAVAAGVIRKSRVSAAVAPGDLNRTEPPTPLTPLTARGKLPVSLPEYWSPKELGKGRDAMAYDRAYSNLAVHCAWRLQHDSWNKYAAERNDVRRHMNQIRKGGISLKPWSSKLEDATLAMPGTLFTEEVGERYLLHGTSPERLLDILHQGFTEKLASLKGLFGAGICFVEDPEKVDQYTRPDPGLETPGLEDLHSRLYRAGGNKHPNEDVFYCFIVRACCGACFQTEGLDNDRLRDEATAQNVFLSPDRRELSRVPGTSPAFSYHTLLVNLGTGKSRAAVARFREIQSTCWHTGECDSEASNLSLQHPKDVWMKDVLVSP</sequence>